<accession>A0AAE0GF50</accession>
<dbReference type="InterPro" id="IPR012347">
    <property type="entry name" value="Ferritin-like"/>
</dbReference>
<keyword evidence="3" id="KW-1185">Reference proteome</keyword>
<dbReference type="PANTHER" id="PTHR36933">
    <property type="entry name" value="SLL0788 PROTEIN"/>
    <property type="match status" value="1"/>
</dbReference>
<feature type="domain" description="DUF305" evidence="1">
    <location>
        <begin position="17"/>
        <end position="96"/>
    </location>
</feature>
<name>A0AAE0GF50_9CHLO</name>
<proteinExistence type="predicted"/>
<organism evidence="2 3">
    <name type="scientific">Cymbomonas tetramitiformis</name>
    <dbReference type="NCBI Taxonomy" id="36881"/>
    <lineage>
        <taxon>Eukaryota</taxon>
        <taxon>Viridiplantae</taxon>
        <taxon>Chlorophyta</taxon>
        <taxon>Pyramimonadophyceae</taxon>
        <taxon>Pyramimonadales</taxon>
        <taxon>Pyramimonadaceae</taxon>
        <taxon>Cymbomonas</taxon>
    </lineage>
</organism>
<dbReference type="AlphaFoldDB" id="A0AAE0GF50"/>
<dbReference type="EMBL" id="LGRX02006317">
    <property type="protein sequence ID" value="KAK3276913.1"/>
    <property type="molecule type" value="Genomic_DNA"/>
</dbReference>
<dbReference type="PANTHER" id="PTHR36933:SF1">
    <property type="entry name" value="SLL0788 PROTEIN"/>
    <property type="match status" value="1"/>
</dbReference>
<evidence type="ECO:0000313" key="3">
    <source>
        <dbReference type="Proteomes" id="UP001190700"/>
    </source>
</evidence>
<comment type="caution">
    <text evidence="2">The sequence shown here is derived from an EMBL/GenBank/DDBJ whole genome shotgun (WGS) entry which is preliminary data.</text>
</comment>
<dbReference type="Gene3D" id="1.20.1260.10">
    <property type="match status" value="1"/>
</dbReference>
<evidence type="ECO:0000259" key="1">
    <source>
        <dbReference type="Pfam" id="PF03713"/>
    </source>
</evidence>
<evidence type="ECO:0000313" key="2">
    <source>
        <dbReference type="EMBL" id="KAK3276913.1"/>
    </source>
</evidence>
<sequence length="191" mass="21603">MDYEMRVVQIEDDKVATFMHQMIPHHANAVNMAKVLLKNGEFSGSESDEEIKMMMHDIIRVQNYQITFMNGYLGGATGAICDESTGKAVTTRKLQSAHVSRKKANRGIRDGKKMKPREMRETSSTTFNLKWDYTVGEFGYYIIDGYDGVSPTITMEIGTTYTFDQQDSTNWCVLCAECALMCSSYAPDVHM</sequence>
<dbReference type="Proteomes" id="UP001190700">
    <property type="component" value="Unassembled WGS sequence"/>
</dbReference>
<dbReference type="Pfam" id="PF03713">
    <property type="entry name" value="DUF305"/>
    <property type="match status" value="1"/>
</dbReference>
<dbReference type="InterPro" id="IPR005183">
    <property type="entry name" value="DUF305_CopM-like"/>
</dbReference>
<reference evidence="2 3" key="1">
    <citation type="journal article" date="2015" name="Genome Biol. Evol.">
        <title>Comparative Genomics of a Bacterivorous Green Alga Reveals Evolutionary Causalities and Consequences of Phago-Mixotrophic Mode of Nutrition.</title>
        <authorList>
            <person name="Burns J.A."/>
            <person name="Paasch A."/>
            <person name="Narechania A."/>
            <person name="Kim E."/>
        </authorList>
    </citation>
    <scope>NUCLEOTIDE SEQUENCE [LARGE SCALE GENOMIC DNA]</scope>
    <source>
        <strain evidence="2 3">PLY_AMNH</strain>
    </source>
</reference>
<protein>
    <recommendedName>
        <fullName evidence="1">DUF305 domain-containing protein</fullName>
    </recommendedName>
</protein>
<gene>
    <name evidence="2" type="ORF">CYMTET_15045</name>
</gene>